<sequence>MPAGEILTEQSARTGGAPEAQALCWISDDVPSARLLAALRADHRRTGLWPLLVVDDDEVYGDRCTVGVVPPEPIEHVDRWNAADVMSRIWNGLCQADNDLGPAYPPETLQPFDEVCPGLAMSGNLLADPDILANQQAHRFVDESTRLALVPVDRGADALTTLGWSGAANHVSRTAGLSAMLRSWEERFGARILRLGPDRLDVSVAAPPQEGAHAAAVAAEHWTFCPDRVLQDADGIGEYATEIRGRRTWSFWWE</sequence>
<protein>
    <submittedName>
        <fullName evidence="2">DUF4253 domain-containing protein</fullName>
    </submittedName>
</protein>
<dbReference type="EMBL" id="CP045929">
    <property type="protein sequence ID" value="QGK72433.1"/>
    <property type="molecule type" value="Genomic_DNA"/>
</dbReference>
<dbReference type="Proteomes" id="UP000371041">
    <property type="component" value="Chromosome"/>
</dbReference>
<keyword evidence="3" id="KW-1185">Reference proteome</keyword>
<dbReference type="KEGG" id="sace:GIY23_19605"/>
<evidence type="ECO:0000259" key="1">
    <source>
        <dbReference type="Pfam" id="PF14062"/>
    </source>
</evidence>
<accession>A0A5Q3QDH8</accession>
<evidence type="ECO:0000313" key="3">
    <source>
        <dbReference type="Proteomes" id="UP000371041"/>
    </source>
</evidence>
<dbReference type="InterPro" id="IPR025349">
    <property type="entry name" value="DUF4253"/>
</dbReference>
<dbReference type="Pfam" id="PF14062">
    <property type="entry name" value="DUF4253"/>
    <property type="match status" value="1"/>
</dbReference>
<dbReference type="AlphaFoldDB" id="A0A5Q3QDH8"/>
<name>A0A5Q3QDH8_9PSEU</name>
<feature type="domain" description="DUF4253" evidence="1">
    <location>
        <begin position="146"/>
        <end position="254"/>
    </location>
</feature>
<gene>
    <name evidence="2" type="ORF">GIY23_19605</name>
</gene>
<evidence type="ECO:0000313" key="2">
    <source>
        <dbReference type="EMBL" id="QGK72433.1"/>
    </source>
</evidence>
<reference evidence="3" key="1">
    <citation type="submission" date="2019-11" db="EMBL/GenBank/DDBJ databases">
        <title>The complete genome sequence of Saccharopolyspora sp. E2A.</title>
        <authorList>
            <person name="Zhang G."/>
        </authorList>
    </citation>
    <scope>NUCLEOTIDE SEQUENCE [LARGE SCALE GENOMIC DNA]</scope>
    <source>
        <strain evidence="3">E2A</strain>
    </source>
</reference>
<organism evidence="2 3">
    <name type="scientific">Allosaccharopolyspora coralli</name>
    <dbReference type="NCBI Taxonomy" id="2665642"/>
    <lineage>
        <taxon>Bacteria</taxon>
        <taxon>Bacillati</taxon>
        <taxon>Actinomycetota</taxon>
        <taxon>Actinomycetes</taxon>
        <taxon>Pseudonocardiales</taxon>
        <taxon>Pseudonocardiaceae</taxon>
        <taxon>Allosaccharopolyspora</taxon>
    </lineage>
</organism>
<proteinExistence type="predicted"/>